<evidence type="ECO:0000256" key="1">
    <source>
        <dbReference type="SAM" id="MobiDB-lite"/>
    </source>
</evidence>
<feature type="compositionally biased region" description="Low complexity" evidence="1">
    <location>
        <begin position="113"/>
        <end position="132"/>
    </location>
</feature>
<reference evidence="3" key="1">
    <citation type="submission" date="2021-01" db="EMBL/GenBank/DDBJ databases">
        <title>Whole genome shotgun sequence of Catellatospora methionotrophica NBRC 14553.</title>
        <authorList>
            <person name="Komaki H."/>
            <person name="Tamura T."/>
        </authorList>
    </citation>
    <scope>NUCLEOTIDE SEQUENCE</scope>
    <source>
        <strain evidence="3">NBRC 14553</strain>
    </source>
</reference>
<gene>
    <name evidence="3" type="ORF">Cme02nite_51080</name>
</gene>
<sequence length="352" mass="37200">MSSNGNGHYETDDARQLLARELRRLQVQSGMSLRELARQTLSSDSALSRYLAGQVVPPWPVTEALSVTGKGDLDSLRVLWEQARSARLDDRLRPAPSPPTVAEHPGAGPDLGPDATTASPTPVAPATVAGTDCDADGWRQPMMMRRSVAAWVAMASVGVGLLIGRLTWGADPPDEVMDGPVLQSATARPTPARGVPPTIPSAQPSRSASQNGASPAPSASARPGAVGTTEVAPSTQRRLLAGGTGECLAADYLAVYMISCADAPAKAQTWLLMPLGNAQYKIQAAIGRCLANLDSHTVRTVDCSGGDPGMIWIWDSNSRLWNVHTGHSLVADLAHNVYLHPDEAPGQFWTLR</sequence>
<dbReference type="Gene3D" id="2.80.10.50">
    <property type="match status" value="1"/>
</dbReference>
<keyword evidence="2" id="KW-0812">Transmembrane</keyword>
<evidence type="ECO:0000313" key="4">
    <source>
        <dbReference type="Proteomes" id="UP000660339"/>
    </source>
</evidence>
<dbReference type="InterPro" id="IPR035992">
    <property type="entry name" value="Ricin_B-like_lectins"/>
</dbReference>
<feature type="compositionally biased region" description="Low complexity" evidence="1">
    <location>
        <begin position="207"/>
        <end position="227"/>
    </location>
</feature>
<organism evidence="3 4">
    <name type="scientific">Catellatospora methionotrophica</name>
    <dbReference type="NCBI Taxonomy" id="121620"/>
    <lineage>
        <taxon>Bacteria</taxon>
        <taxon>Bacillati</taxon>
        <taxon>Actinomycetota</taxon>
        <taxon>Actinomycetes</taxon>
        <taxon>Micromonosporales</taxon>
        <taxon>Micromonosporaceae</taxon>
        <taxon>Catellatospora</taxon>
    </lineage>
</organism>
<dbReference type="EMBL" id="BONJ01000028">
    <property type="protein sequence ID" value="GIG16776.1"/>
    <property type="molecule type" value="Genomic_DNA"/>
</dbReference>
<feature type="region of interest" description="Disordered" evidence="1">
    <location>
        <begin position="177"/>
        <end position="232"/>
    </location>
</feature>
<dbReference type="Pfam" id="PF13560">
    <property type="entry name" value="HTH_31"/>
    <property type="match status" value="1"/>
</dbReference>
<dbReference type="SUPFAM" id="SSF50370">
    <property type="entry name" value="Ricin B-like lectins"/>
    <property type="match status" value="1"/>
</dbReference>
<dbReference type="AlphaFoldDB" id="A0A8J3LKC5"/>
<evidence type="ECO:0008006" key="5">
    <source>
        <dbReference type="Google" id="ProtNLM"/>
    </source>
</evidence>
<feature type="region of interest" description="Disordered" evidence="1">
    <location>
        <begin position="89"/>
        <end position="132"/>
    </location>
</feature>
<dbReference type="Proteomes" id="UP000660339">
    <property type="component" value="Unassembled WGS sequence"/>
</dbReference>
<dbReference type="CDD" id="cd00093">
    <property type="entry name" value="HTH_XRE"/>
    <property type="match status" value="1"/>
</dbReference>
<name>A0A8J3LKC5_9ACTN</name>
<comment type="caution">
    <text evidence="3">The sequence shown here is derived from an EMBL/GenBank/DDBJ whole genome shotgun (WGS) entry which is preliminary data.</text>
</comment>
<feature type="transmembrane region" description="Helical" evidence="2">
    <location>
        <begin position="148"/>
        <end position="168"/>
    </location>
</feature>
<keyword evidence="2" id="KW-1133">Transmembrane helix</keyword>
<keyword evidence="2" id="KW-0472">Membrane</keyword>
<accession>A0A8J3LKC5</accession>
<evidence type="ECO:0000313" key="3">
    <source>
        <dbReference type="EMBL" id="GIG16776.1"/>
    </source>
</evidence>
<proteinExistence type="predicted"/>
<protein>
    <recommendedName>
        <fullName evidence="5">Helix-turn-helix domain-containing protein</fullName>
    </recommendedName>
</protein>
<keyword evidence="4" id="KW-1185">Reference proteome</keyword>
<dbReference type="RefSeq" id="WP_239086719.1">
    <property type="nucleotide sequence ID" value="NZ_BAAATT010000005.1"/>
</dbReference>
<dbReference type="PROSITE" id="PS50231">
    <property type="entry name" value="RICIN_B_LECTIN"/>
    <property type="match status" value="1"/>
</dbReference>
<dbReference type="InterPro" id="IPR001387">
    <property type="entry name" value="Cro/C1-type_HTH"/>
</dbReference>
<evidence type="ECO:0000256" key="2">
    <source>
        <dbReference type="SAM" id="Phobius"/>
    </source>
</evidence>